<comment type="similarity">
    <text evidence="3">Belongs to the RRM RBM34 family.</text>
</comment>
<dbReference type="SUPFAM" id="SSF54928">
    <property type="entry name" value="RNA-binding domain, RBD"/>
    <property type="match status" value="2"/>
</dbReference>
<accession>A0A6G1GZ35</accession>
<dbReference type="Gene3D" id="3.30.70.330">
    <property type="match status" value="2"/>
</dbReference>
<dbReference type="PROSITE" id="PS50102">
    <property type="entry name" value="RRM"/>
    <property type="match status" value="1"/>
</dbReference>
<dbReference type="EMBL" id="ML977158">
    <property type="protein sequence ID" value="KAF1986195.1"/>
    <property type="molecule type" value="Genomic_DNA"/>
</dbReference>
<evidence type="ECO:0000256" key="5">
    <source>
        <dbReference type="ARBA" id="ARBA00022884"/>
    </source>
</evidence>
<dbReference type="GO" id="GO:0005730">
    <property type="term" value="C:nucleolus"/>
    <property type="evidence" value="ECO:0007669"/>
    <property type="project" value="UniProtKB-SubCell"/>
</dbReference>
<feature type="compositionally biased region" description="Acidic residues" evidence="8">
    <location>
        <begin position="165"/>
        <end position="180"/>
    </location>
</feature>
<evidence type="ECO:0000259" key="9">
    <source>
        <dbReference type="PROSITE" id="PS50102"/>
    </source>
</evidence>
<dbReference type="PANTHER" id="PTHR23236:SF25">
    <property type="entry name" value="RNA-BINDING PROTEIN 34"/>
    <property type="match status" value="1"/>
</dbReference>
<feature type="compositionally biased region" description="Acidic residues" evidence="8">
    <location>
        <begin position="193"/>
        <end position="208"/>
    </location>
</feature>
<sequence length="601" mass="65193">MVKKAEIKGVKAEKDVTMAALPFIAKGKVLDPVLTSLFASSSGPVSAPPKSRYEGSFRRSSKAKFAEDILSDGGEGAAEEADVPMTLDSLTAPTKKRKRKEKEDQLETLYMQRLADEEKKEQSKIEAERKAKRPKNSDVEDSDEDLEEEASGDETSGSEVSSDNSDAEELDAEEEEEEEVATNGVQEQTDQPNGDEEGSDVIMEDESDGVSSPVPQHESLNTSVPTDEIEKSSRTVFLGNVSNTVISSKSDKRKLLDHLSSFIPSVPTNTPPHKIESIRFRSTAYSTKLPKKAAFAKSELMDATTKATNAYVVYTTQFAAREAAKKLNGTVILQRHLRVDSVAHPAKQDHRRCVFVGNLGFVDDDSEMQAENAADAKRKHKKREPGDVEEGLWRQFGNAGPVESVRVIRDQKTRVSKGVAYVQFKDENAVEAALLYNNKKYPPLLPRPIRVTRAKAIKRSTIRKNAAADPTRNPDSGYKRKLTGQEQSMRGRAGKLLGKAGAAKMVKGEEVSSGGREERKSDGGDGGERKGGLKGPNGAIRAPESFIFEGHRASSKQGKSGFKLGGKKTKSKSAGKPGGKPGGRAAKRSSAWKAGGGKKTS</sequence>
<evidence type="ECO:0000256" key="6">
    <source>
        <dbReference type="ARBA" id="ARBA00023242"/>
    </source>
</evidence>
<keyword evidence="6" id="KW-0539">Nucleus</keyword>
<organism evidence="10 11">
    <name type="scientific">Aulographum hederae CBS 113979</name>
    <dbReference type="NCBI Taxonomy" id="1176131"/>
    <lineage>
        <taxon>Eukaryota</taxon>
        <taxon>Fungi</taxon>
        <taxon>Dikarya</taxon>
        <taxon>Ascomycota</taxon>
        <taxon>Pezizomycotina</taxon>
        <taxon>Dothideomycetes</taxon>
        <taxon>Pleosporomycetidae</taxon>
        <taxon>Aulographales</taxon>
        <taxon>Aulographaceae</taxon>
    </lineage>
</organism>
<feature type="domain" description="RRM" evidence="9">
    <location>
        <begin position="352"/>
        <end position="456"/>
    </location>
</feature>
<dbReference type="PANTHER" id="PTHR23236">
    <property type="entry name" value="EUKARYOTIC TRANSLATION INITIATION FACTOR 4B/4H"/>
    <property type="match status" value="1"/>
</dbReference>
<reference evidence="10" key="1">
    <citation type="journal article" date="2020" name="Stud. Mycol.">
        <title>101 Dothideomycetes genomes: a test case for predicting lifestyles and emergence of pathogens.</title>
        <authorList>
            <person name="Haridas S."/>
            <person name="Albert R."/>
            <person name="Binder M."/>
            <person name="Bloem J."/>
            <person name="Labutti K."/>
            <person name="Salamov A."/>
            <person name="Andreopoulos B."/>
            <person name="Baker S."/>
            <person name="Barry K."/>
            <person name="Bills G."/>
            <person name="Bluhm B."/>
            <person name="Cannon C."/>
            <person name="Castanera R."/>
            <person name="Culley D."/>
            <person name="Daum C."/>
            <person name="Ezra D."/>
            <person name="Gonzalez J."/>
            <person name="Henrissat B."/>
            <person name="Kuo A."/>
            <person name="Liang C."/>
            <person name="Lipzen A."/>
            <person name="Lutzoni F."/>
            <person name="Magnuson J."/>
            <person name="Mondo S."/>
            <person name="Nolan M."/>
            <person name="Ohm R."/>
            <person name="Pangilinan J."/>
            <person name="Park H.-J."/>
            <person name="Ramirez L."/>
            <person name="Alfaro M."/>
            <person name="Sun H."/>
            <person name="Tritt A."/>
            <person name="Yoshinaga Y."/>
            <person name="Zwiers L.-H."/>
            <person name="Turgeon B."/>
            <person name="Goodwin S."/>
            <person name="Spatafora J."/>
            <person name="Crous P."/>
            <person name="Grigoriev I."/>
        </authorList>
    </citation>
    <scope>NUCLEOTIDE SEQUENCE</scope>
    <source>
        <strain evidence="10">CBS 113979</strain>
    </source>
</reference>
<proteinExistence type="inferred from homology"/>
<dbReference type="Pfam" id="PF00076">
    <property type="entry name" value="RRM_1"/>
    <property type="match status" value="1"/>
</dbReference>
<dbReference type="SMART" id="SM00360">
    <property type="entry name" value="RRM"/>
    <property type="match status" value="2"/>
</dbReference>
<evidence type="ECO:0000256" key="1">
    <source>
        <dbReference type="ARBA" id="ARBA00002475"/>
    </source>
</evidence>
<evidence type="ECO:0000256" key="2">
    <source>
        <dbReference type="ARBA" id="ARBA00004604"/>
    </source>
</evidence>
<comment type="subcellular location">
    <subcellularLocation>
        <location evidence="2">Nucleus</location>
        <location evidence="2">Nucleolus</location>
    </subcellularLocation>
</comment>
<dbReference type="AlphaFoldDB" id="A0A6G1GZ35"/>
<feature type="region of interest" description="Disordered" evidence="8">
    <location>
        <begin position="460"/>
        <end position="601"/>
    </location>
</feature>
<feature type="compositionally biased region" description="Polar residues" evidence="8">
    <location>
        <begin position="209"/>
        <end position="225"/>
    </location>
</feature>
<evidence type="ECO:0000256" key="3">
    <source>
        <dbReference type="ARBA" id="ARBA00007077"/>
    </source>
</evidence>
<feature type="compositionally biased region" description="Acidic residues" evidence="8">
    <location>
        <begin position="139"/>
        <end position="152"/>
    </location>
</feature>
<feature type="region of interest" description="Disordered" evidence="8">
    <location>
        <begin position="38"/>
        <end position="230"/>
    </location>
</feature>
<comment type="function">
    <text evidence="1">Involved in pre-25S rRNA processing.</text>
</comment>
<feature type="compositionally biased region" description="Basic and acidic residues" evidence="8">
    <location>
        <begin position="506"/>
        <end position="531"/>
    </location>
</feature>
<dbReference type="InterPro" id="IPR012677">
    <property type="entry name" value="Nucleotide-bd_a/b_plait_sf"/>
</dbReference>
<feature type="compositionally biased region" description="Polar residues" evidence="8">
    <location>
        <begin position="155"/>
        <end position="164"/>
    </location>
</feature>
<feature type="compositionally biased region" description="Polar residues" evidence="8">
    <location>
        <begin position="183"/>
        <end position="192"/>
    </location>
</feature>
<feature type="compositionally biased region" description="Basic and acidic residues" evidence="8">
    <location>
        <begin position="114"/>
        <end position="129"/>
    </location>
</feature>
<keyword evidence="5 7" id="KW-0694">RNA-binding</keyword>
<keyword evidence="11" id="KW-1185">Reference proteome</keyword>
<dbReference type="InterPro" id="IPR000504">
    <property type="entry name" value="RRM_dom"/>
</dbReference>
<evidence type="ECO:0000256" key="8">
    <source>
        <dbReference type="SAM" id="MobiDB-lite"/>
    </source>
</evidence>
<evidence type="ECO:0000256" key="7">
    <source>
        <dbReference type="PROSITE-ProRule" id="PRU00176"/>
    </source>
</evidence>
<evidence type="ECO:0000313" key="10">
    <source>
        <dbReference type="EMBL" id="KAF1986195.1"/>
    </source>
</evidence>
<protein>
    <recommendedName>
        <fullName evidence="4">Nucleolar protein 12</fullName>
    </recommendedName>
</protein>
<evidence type="ECO:0000313" key="11">
    <source>
        <dbReference type="Proteomes" id="UP000800041"/>
    </source>
</evidence>
<gene>
    <name evidence="10" type="ORF">K402DRAFT_377905</name>
</gene>
<dbReference type="GO" id="GO:0019843">
    <property type="term" value="F:rRNA binding"/>
    <property type="evidence" value="ECO:0007669"/>
    <property type="project" value="TreeGrafter"/>
</dbReference>
<name>A0A6G1GZ35_9PEZI</name>
<evidence type="ECO:0000256" key="4">
    <source>
        <dbReference type="ARBA" id="ARBA00015520"/>
    </source>
</evidence>
<feature type="compositionally biased region" description="Low complexity" evidence="8">
    <location>
        <begin position="490"/>
        <end position="504"/>
    </location>
</feature>
<dbReference type="Proteomes" id="UP000800041">
    <property type="component" value="Unassembled WGS sequence"/>
</dbReference>
<dbReference type="InterPro" id="IPR035979">
    <property type="entry name" value="RBD_domain_sf"/>
</dbReference>
<dbReference type="OrthoDB" id="442677at2759"/>
<dbReference type="GO" id="GO:0000463">
    <property type="term" value="P:maturation of LSU-rRNA from tricistronic rRNA transcript (SSU-rRNA, 5.8S rRNA, LSU-rRNA)"/>
    <property type="evidence" value="ECO:0007669"/>
    <property type="project" value="TreeGrafter"/>
</dbReference>
<feature type="region of interest" description="Disordered" evidence="8">
    <location>
        <begin position="371"/>
        <end position="390"/>
    </location>
</feature>